<dbReference type="RefSeq" id="WP_329775344.1">
    <property type="nucleotide sequence ID" value="NZ_JAYDYW010000007.1"/>
</dbReference>
<evidence type="ECO:0000259" key="2">
    <source>
        <dbReference type="PROSITE" id="PS50983"/>
    </source>
</evidence>
<dbReference type="PANTHER" id="PTHR30535">
    <property type="entry name" value="VITAMIN B12-BINDING PROTEIN"/>
    <property type="match status" value="1"/>
</dbReference>
<keyword evidence="1" id="KW-0732">Signal</keyword>
<sequence length="287" mass="30543">MIKRHFPLLPQLFTALCGLSLIASFNLQAEPLKRVVSAGANITEIIIALDAEQQIIAVDSTSQLPSDLSLPVVGYHRQLSAEGLLALAPDAIIGSDEMGPDSSLNQLQQAGVQIHRLNSQSTVASLEQRIDALAKLLGHQSQAMALQQKLSQQLNELEQYSQTAKPINSLFFISHDAKKLLTAGSDTTANSIMELAGAVNLAKPHLNSYKPLSDEAILSMQPELLLFSQRSLDKLGGVSGVLSSFPVLAATPAGKTKAIYAIDGHALIGGLGLASIDEAVRLSQRLQ</sequence>
<keyword evidence="4" id="KW-1185">Reference proteome</keyword>
<evidence type="ECO:0000313" key="3">
    <source>
        <dbReference type="EMBL" id="MEE1674176.1"/>
    </source>
</evidence>
<dbReference type="Pfam" id="PF01497">
    <property type="entry name" value="Peripla_BP_2"/>
    <property type="match status" value="1"/>
</dbReference>
<accession>A0ABU7G4D5</accession>
<dbReference type="InterPro" id="IPR050902">
    <property type="entry name" value="ABC_Transporter_SBP"/>
</dbReference>
<organism evidence="3 4">
    <name type="scientific">Agarivorans aestuarii</name>
    <dbReference type="NCBI Taxonomy" id="1563703"/>
    <lineage>
        <taxon>Bacteria</taxon>
        <taxon>Pseudomonadati</taxon>
        <taxon>Pseudomonadota</taxon>
        <taxon>Gammaproteobacteria</taxon>
        <taxon>Alteromonadales</taxon>
        <taxon>Alteromonadaceae</taxon>
        <taxon>Agarivorans</taxon>
    </lineage>
</organism>
<dbReference type="Gene3D" id="3.40.50.1980">
    <property type="entry name" value="Nitrogenase molybdenum iron protein domain"/>
    <property type="match status" value="2"/>
</dbReference>
<feature type="domain" description="Fe/B12 periplasmic-binding" evidence="2">
    <location>
        <begin position="34"/>
        <end position="287"/>
    </location>
</feature>
<dbReference type="EMBL" id="JAYDYW010000007">
    <property type="protein sequence ID" value="MEE1674176.1"/>
    <property type="molecule type" value="Genomic_DNA"/>
</dbReference>
<dbReference type="PANTHER" id="PTHR30535:SF4">
    <property type="entry name" value="HEMIN-BINDING PERIPLASMIC PROTEIN HMUT"/>
    <property type="match status" value="1"/>
</dbReference>
<evidence type="ECO:0000313" key="4">
    <source>
        <dbReference type="Proteomes" id="UP001310248"/>
    </source>
</evidence>
<dbReference type="Proteomes" id="UP001310248">
    <property type="component" value="Unassembled WGS sequence"/>
</dbReference>
<proteinExistence type="predicted"/>
<dbReference type="InterPro" id="IPR002491">
    <property type="entry name" value="ABC_transptr_periplasmic_BD"/>
</dbReference>
<gene>
    <name evidence="3" type="ORF">SNR37_003611</name>
</gene>
<protein>
    <submittedName>
        <fullName evidence="3">Helical backbone metal receptor</fullName>
    </submittedName>
</protein>
<dbReference type="InterPro" id="IPR054828">
    <property type="entry name" value="Vit_B12_bind_prot"/>
</dbReference>
<keyword evidence="3" id="KW-0675">Receptor</keyword>
<name>A0ABU7G4D5_9ALTE</name>
<evidence type="ECO:0000256" key="1">
    <source>
        <dbReference type="ARBA" id="ARBA00022729"/>
    </source>
</evidence>
<reference evidence="4" key="1">
    <citation type="submission" date="2023-07" db="EMBL/GenBank/DDBJ databases">
        <title>Draft genome sequence of Agarivorans aestuarii strain ZMCS4, a CAZymes producing bacteria isolated from the marine brown algae Clodostephus spongiosus.</title>
        <authorList>
            <person name="Lorente B."/>
            <person name="Cabral C."/>
            <person name="Frias J."/>
            <person name="Faria J."/>
            <person name="Toubarro D."/>
        </authorList>
    </citation>
    <scope>NUCLEOTIDE SEQUENCE [LARGE SCALE GENOMIC DNA]</scope>
    <source>
        <strain evidence="4">ZMCS4</strain>
    </source>
</reference>
<comment type="caution">
    <text evidence="3">The sequence shown here is derived from an EMBL/GenBank/DDBJ whole genome shotgun (WGS) entry which is preliminary data.</text>
</comment>
<dbReference type="SUPFAM" id="SSF53807">
    <property type="entry name" value="Helical backbone' metal receptor"/>
    <property type="match status" value="1"/>
</dbReference>
<dbReference type="PROSITE" id="PS50983">
    <property type="entry name" value="FE_B12_PBP"/>
    <property type="match status" value="1"/>
</dbReference>
<dbReference type="NCBIfam" id="NF038402">
    <property type="entry name" value="TroA_like"/>
    <property type="match status" value="1"/>
</dbReference>